<evidence type="ECO:0000313" key="2">
    <source>
        <dbReference type="WBParaSite" id="MCU_003433-RD"/>
    </source>
</evidence>
<protein>
    <submittedName>
        <fullName evidence="2">WH2 domain-containing protein</fullName>
    </submittedName>
</protein>
<keyword evidence="1" id="KW-1133">Transmembrane helix</keyword>
<dbReference type="AlphaFoldDB" id="A0A5K3EVG7"/>
<reference evidence="2" key="1">
    <citation type="submission" date="2019-11" db="UniProtKB">
        <authorList>
            <consortium name="WormBaseParasite"/>
        </authorList>
    </citation>
    <scope>IDENTIFICATION</scope>
</reference>
<name>A0A5K3EVG7_MESCO</name>
<dbReference type="WBParaSite" id="MCU_003433-RD">
    <property type="protein sequence ID" value="MCU_003433-RD"/>
    <property type="gene ID" value="MCU_003433"/>
</dbReference>
<keyword evidence="1" id="KW-0812">Transmembrane</keyword>
<sequence length="229" mass="25583">MATVTAAISEYLSNIKPQMWYSILSHICFIIMMVQLVFCSKHSRKKLEEEAKLLSTNTMGTVSCKGDNCRNGRFYAKVSNINCFTAVNEVLSTNNRSHGEELQQHRGPCNYYNKFNEDVVVNEQVSVDEFTFGDVIYADLQPLEGNCSFVELVLQVAEQIAPVKVCVAQTIKVELPVNKAVENTNFDVVFSPGQLDSTQPFGDCDETPLSEAITESRKEGKIPKSDCFV</sequence>
<organism evidence="2">
    <name type="scientific">Mesocestoides corti</name>
    <name type="common">Flatworm</name>
    <dbReference type="NCBI Taxonomy" id="53468"/>
    <lineage>
        <taxon>Eukaryota</taxon>
        <taxon>Metazoa</taxon>
        <taxon>Spiralia</taxon>
        <taxon>Lophotrochozoa</taxon>
        <taxon>Platyhelminthes</taxon>
        <taxon>Cestoda</taxon>
        <taxon>Eucestoda</taxon>
        <taxon>Cyclophyllidea</taxon>
        <taxon>Mesocestoididae</taxon>
        <taxon>Mesocestoides</taxon>
    </lineage>
</organism>
<evidence type="ECO:0000256" key="1">
    <source>
        <dbReference type="SAM" id="Phobius"/>
    </source>
</evidence>
<accession>A0A5K3EVG7</accession>
<feature type="transmembrane region" description="Helical" evidence="1">
    <location>
        <begin position="19"/>
        <end position="38"/>
    </location>
</feature>
<proteinExistence type="predicted"/>
<keyword evidence="1" id="KW-0472">Membrane</keyword>